<keyword evidence="1" id="KW-1133">Transmembrane helix</keyword>
<keyword evidence="1" id="KW-0812">Transmembrane</keyword>
<evidence type="ECO:0000256" key="1">
    <source>
        <dbReference type="SAM" id="Phobius"/>
    </source>
</evidence>
<dbReference type="EMBL" id="LK391969">
    <property type="protein sequence ID" value="CEF25483.1"/>
    <property type="molecule type" value="Genomic_DNA"/>
</dbReference>
<organism evidence="2">
    <name type="scientific">Pseudomonas saudimassiliensis</name>
    <dbReference type="NCBI Taxonomy" id="1461581"/>
    <lineage>
        <taxon>Bacteria</taxon>
        <taxon>Pseudomonadati</taxon>
        <taxon>Pseudomonadota</taxon>
        <taxon>Gammaproteobacteria</taxon>
        <taxon>Pseudomonadales</taxon>
        <taxon>Pseudomonadaceae</taxon>
        <taxon>Pseudomonas</taxon>
    </lineage>
</organism>
<feature type="transmembrane region" description="Helical" evidence="1">
    <location>
        <begin position="78"/>
        <end position="96"/>
    </location>
</feature>
<evidence type="ECO:0008006" key="3">
    <source>
        <dbReference type="Google" id="ProtNLM"/>
    </source>
</evidence>
<dbReference type="Gene3D" id="3.40.50.2000">
    <property type="entry name" value="Glycogen Phosphorylase B"/>
    <property type="match status" value="1"/>
</dbReference>
<proteinExistence type="predicted"/>
<dbReference type="PATRIC" id="fig|1461581.3.peg.379"/>
<name>A0A078M4T7_9PSED</name>
<keyword evidence="1" id="KW-0472">Membrane</keyword>
<sequence length="343" mass="38847">MKKITDPQLKIGYVPGYAEANAYVQRTQEALAELGQVYPLSPSTKSLWRLLKYRPGFFDVIIVNWLEYKTANPRTGRLSMAGILAYFVQIIFLRLMCRRLVYIRHNTYPHHASSQSATALTKVIDLSEHLYSVTATHSGHYAEKHYIPHPLYLEQSMCAKGPHFIVFGRVMPYKNIEQLIHQFPLDEQLVIAGPCDDQPYFRKLQTAAEGKQITFISRFLSETEARQLVGSARGLILSHADNDMIVSGSFFYALSLGTPVIAVKTPFFDWVQRELDLQGLTLVDELDSIGAAIKQQNDLPPETILSSARKYFSMATVTACWDNLFRQLRLHGPACPPEPLSRP</sequence>
<dbReference type="AlphaFoldDB" id="A0A078M4T7"/>
<dbReference type="EMBL" id="LM997413">
    <property type="protein sequence ID" value="CEA01345.1"/>
    <property type="molecule type" value="Genomic_DNA"/>
</dbReference>
<gene>
    <name evidence="2" type="ORF">BN1049_00385</name>
</gene>
<dbReference type="OrthoDB" id="6823186at2"/>
<accession>A0A078M4T7</accession>
<protein>
    <recommendedName>
        <fullName evidence="3">Glycosyltransferase</fullName>
    </recommendedName>
</protein>
<reference evidence="2" key="1">
    <citation type="submission" date="2014-07" db="EMBL/GenBank/DDBJ databases">
        <authorList>
            <person name="Urmite Genomes Urmite Genomes"/>
        </authorList>
    </citation>
    <scope>NUCLEOTIDE SEQUENCE</scope>
    <source>
        <strain evidence="2">12M76_air</strain>
    </source>
</reference>
<evidence type="ECO:0000313" key="2">
    <source>
        <dbReference type="EMBL" id="CEA01345.1"/>
    </source>
</evidence>
<dbReference type="SUPFAM" id="SSF53756">
    <property type="entry name" value="UDP-Glycosyltransferase/glycogen phosphorylase"/>
    <property type="match status" value="1"/>
</dbReference>
<dbReference type="RefSeq" id="WP_044498071.1">
    <property type="nucleotide sequence ID" value="NZ_LK391969.1"/>
</dbReference>